<dbReference type="PROSITE" id="PS50026">
    <property type="entry name" value="EGF_3"/>
    <property type="match status" value="1"/>
</dbReference>
<reference evidence="6" key="1">
    <citation type="submission" date="2022-10" db="EMBL/GenBank/DDBJ databases">
        <title>Genome assembly of Pristionchus species.</title>
        <authorList>
            <person name="Yoshida K."/>
            <person name="Sommer R.J."/>
        </authorList>
    </citation>
    <scope>NUCLEOTIDE SEQUENCE [LARGE SCALE GENOMIC DNA]</scope>
    <source>
        <strain evidence="6">RS5460</strain>
    </source>
</reference>
<evidence type="ECO:0000313" key="6">
    <source>
        <dbReference type="Proteomes" id="UP001328107"/>
    </source>
</evidence>
<dbReference type="PANTHER" id="PTHR47324">
    <property type="entry name" value="PROTEIN IRG-7-RELATED"/>
    <property type="match status" value="1"/>
</dbReference>
<evidence type="ECO:0000256" key="2">
    <source>
        <dbReference type="SAM" id="MobiDB-lite"/>
    </source>
</evidence>
<dbReference type="Gene3D" id="2.10.25.10">
    <property type="entry name" value="Laminin"/>
    <property type="match status" value="1"/>
</dbReference>
<sequence>DFSSMATVAPPIANVASAAAGDAKASNATVSLTRPDTSAKRPFSSVVPARGEDKTKNAEISMLNQIIEGGKKAVNDVAKSFTQFIDDIKPAKLQCLNGGILSRNEKECECKATWKGKQCEQMVCFNGGHPITLSDKTVVCRCTPEEFISGPHCDVITCQNGGMALADASGCDCNTIYTGQFCETNIFITNAHIGIPALVLFIFLCCCFLCRMDLCPRRPPPSSSRSAPHSRRAHSAGRRPQHGMRHEQPPLLQQIPMPAAVAAAAAGSSSGGGAYVIRLDTIPTFNPQMIGGVPIEDGKILEPPPPYDEALNARCTIEPPRYQEQPPETSEVRNVEEGRERRSTPR</sequence>
<comment type="caution">
    <text evidence="5">The sequence shown here is derived from an EMBL/GenBank/DDBJ whole genome shotgun (WGS) entry which is preliminary data.</text>
</comment>
<keyword evidence="3" id="KW-0472">Membrane</keyword>
<keyword evidence="6" id="KW-1185">Reference proteome</keyword>
<feature type="non-terminal residue" evidence="5">
    <location>
        <position position="1"/>
    </location>
</feature>
<dbReference type="InterPro" id="IPR053295">
    <property type="entry name" value="Innate_immunity_reg"/>
</dbReference>
<name>A0AAN5D1T6_9BILA</name>
<gene>
    <name evidence="5" type="ORF">PMAYCL1PPCAC_24460</name>
</gene>
<dbReference type="AlphaFoldDB" id="A0AAN5D1T6"/>
<keyword evidence="3" id="KW-1133">Transmembrane helix</keyword>
<keyword evidence="1" id="KW-0245">EGF-like domain</keyword>
<dbReference type="InterPro" id="IPR000742">
    <property type="entry name" value="EGF"/>
</dbReference>
<evidence type="ECO:0000259" key="4">
    <source>
        <dbReference type="PROSITE" id="PS50026"/>
    </source>
</evidence>
<proteinExistence type="predicted"/>
<protein>
    <recommendedName>
        <fullName evidence="4">EGF-like domain-containing protein</fullName>
    </recommendedName>
</protein>
<feature type="domain" description="EGF-like" evidence="4">
    <location>
        <begin position="115"/>
        <end position="154"/>
    </location>
</feature>
<feature type="transmembrane region" description="Helical" evidence="3">
    <location>
        <begin position="191"/>
        <end position="210"/>
    </location>
</feature>
<feature type="region of interest" description="Disordered" evidence="2">
    <location>
        <begin position="32"/>
        <end position="51"/>
    </location>
</feature>
<feature type="region of interest" description="Disordered" evidence="2">
    <location>
        <begin position="219"/>
        <end position="245"/>
    </location>
</feature>
<feature type="compositionally biased region" description="Basic and acidic residues" evidence="2">
    <location>
        <begin position="330"/>
        <end position="346"/>
    </location>
</feature>
<organism evidence="5 6">
    <name type="scientific">Pristionchus mayeri</name>
    <dbReference type="NCBI Taxonomy" id="1317129"/>
    <lineage>
        <taxon>Eukaryota</taxon>
        <taxon>Metazoa</taxon>
        <taxon>Ecdysozoa</taxon>
        <taxon>Nematoda</taxon>
        <taxon>Chromadorea</taxon>
        <taxon>Rhabditida</taxon>
        <taxon>Rhabditina</taxon>
        <taxon>Diplogasteromorpha</taxon>
        <taxon>Diplogasteroidea</taxon>
        <taxon>Neodiplogasteridae</taxon>
        <taxon>Pristionchus</taxon>
    </lineage>
</organism>
<dbReference type="EMBL" id="BTRK01000005">
    <property type="protein sequence ID" value="GMR54265.1"/>
    <property type="molecule type" value="Genomic_DNA"/>
</dbReference>
<evidence type="ECO:0000313" key="5">
    <source>
        <dbReference type="EMBL" id="GMR54265.1"/>
    </source>
</evidence>
<dbReference type="Proteomes" id="UP001328107">
    <property type="component" value="Unassembled WGS sequence"/>
</dbReference>
<evidence type="ECO:0000256" key="1">
    <source>
        <dbReference type="PROSITE-ProRule" id="PRU00076"/>
    </source>
</evidence>
<evidence type="ECO:0000256" key="3">
    <source>
        <dbReference type="SAM" id="Phobius"/>
    </source>
</evidence>
<feature type="region of interest" description="Disordered" evidence="2">
    <location>
        <begin position="302"/>
        <end position="346"/>
    </location>
</feature>
<accession>A0AAN5D1T6</accession>
<keyword evidence="3" id="KW-0812">Transmembrane</keyword>
<comment type="caution">
    <text evidence="1">Lacks conserved residue(s) required for the propagation of feature annotation.</text>
</comment>
<feature type="compositionally biased region" description="Basic residues" evidence="2">
    <location>
        <begin position="228"/>
        <end position="243"/>
    </location>
</feature>
<dbReference type="PANTHER" id="PTHR47324:SF3">
    <property type="entry name" value="EGF-LIKE DOMAIN-CONTAINING PROTEIN"/>
    <property type="match status" value="1"/>
</dbReference>